<evidence type="ECO:0000256" key="2">
    <source>
        <dbReference type="ARBA" id="ARBA00022737"/>
    </source>
</evidence>
<evidence type="ECO:0000259" key="9">
    <source>
        <dbReference type="PROSITE" id="PS50837"/>
    </source>
</evidence>
<dbReference type="PANTHER" id="PTHR22847:SF637">
    <property type="entry name" value="WD REPEAT DOMAIN 5B"/>
    <property type="match status" value="1"/>
</dbReference>
<protein>
    <recommendedName>
        <fullName evidence="5">Mitochondrial division protein 1</fullName>
    </recommendedName>
</protein>
<sequence>MGSLKARMKKALKPTGSEDKENTTLQAASRPISSSTGHHVAVELDSAERQPAVSDVEQQIPTYTVSQRLWNSALDSLKEDEYTADFVRKYFIVLAKALSLEGESPEAAGFNDGIIVPLKDPADRQKYMRKLVEEGQEKIATTLKIAESVSNAIGYIENIKGLISAAIADIPQAALPWAGVCIGLQILSNPGKATKLNLQGIVHVTSRMDWYCALSEHLLGSDGLAKSLEPVTQQLEAAVLTLYRALLLYQIKSACYYYQHRVQIIVRGLANWDDWDADLQQVKDAEATVETMSSQYHREYQKSILHQTLMNGIEREKRLGDVHQDLQGLVNQQREIWANTQNEKCLQDLFVIDPRHRMRIIDEKKGGLLTDACQWIFQTEEYSAFTNWAKGTSENPACRLLWINGPAGVGKTMLLISIIRKLESQLSSFTPRLSYFFCQGTAGRDLRSATSVLRNLIWLLLFQQPHLMEHIQPEHGDKGRALFENEEAFHALDDIFERMLKDTRLVPVYLIVDALDECDQGLVRLLRLISKSFDLSDKVRWLVSSRPEVLAQFDQDIRKELRNLERPHVARSLVQLHPEMLDKPLSSQIRQKAKNTFLWVALVFEELRTVPGFDAVETIKALPQGLPELYDDMILRIEKKEKPHRYKDILIAVTLAFRPLSFPELATVTGLPPIIDVIQSLVAQCGSFLTVTGNVVSLIHQSAKDYLCKNFQSRLQPKGAEEGHMNICQRSILAMSKCLRKNIYNIPNLDFDPRSALPPNPDPLGPIRYACLFWAEHLSFTSPNEYYYQVLSFLKVHVLHWLEAGSLMRDSNQCFHLIDRLEWLLQDRSEFSFLVQEAKRFMLQNRFILESAPLQLYSSAILFSPQTSMIQQLFHHEINEVKILSGSDSSWDSGIRKFLICQDVSFSPDGESLILRFDTPFIEIRNATTGRLERKLEGHSDNITSMALSSKTGLLATCSKDKTIRIWNITTGRTEHILKGFKSVVRMVAFSPCGNRLASCSGGAQLDLQVWDVISGQAKHISEYTEPIISVFFSPNGEKLVVECLRSTGIWDFSSGRNEHRFNNSWPLAVSKDGSMLASRSADPGHDIQVWELATSQVKHLLKGHKGVVRRLLFLPGNKLISTSEDESVRVWDIAIGRTERILDMDYRGDLVASPDGGRVASFFGNRYMDWGFLKLWNVKTWQLGYDFRTRVFSANFSPNGQKLTGRSLSHSKGESIYVWDIANGLVEFPAKFRSGPVEFAGEFHSELVDGLEFSPDGTTLASFSPDLAVQIWSVATGRLKNILRHSRRVSAVTFSSNGTMLASASLEAETIYIWDLTTGEIKLTFEDHGDLKRGVIWVWDLSTKEITHLIAGSKRKSLPDDKITELCDTATDQTEEYSTDDDKSADSVILEPKLVFSLDDGKLACIPDDPNDDSTWVWDSSTGGADAMRQVRKEAGNHSIYSVDDSCRWVTKNGIKQLYLPQANQPSHISSQVSRGRTLAVGSADGRVTILEFSQTIEATQS</sequence>
<dbReference type="InterPro" id="IPR001680">
    <property type="entry name" value="WD40_rpt"/>
</dbReference>
<organism evidence="10 11">
    <name type="scientific">Xylaria bambusicola</name>
    <dbReference type="NCBI Taxonomy" id="326684"/>
    <lineage>
        <taxon>Eukaryota</taxon>
        <taxon>Fungi</taxon>
        <taxon>Dikarya</taxon>
        <taxon>Ascomycota</taxon>
        <taxon>Pezizomycotina</taxon>
        <taxon>Sordariomycetes</taxon>
        <taxon>Xylariomycetidae</taxon>
        <taxon>Xylariales</taxon>
        <taxon>Xylariaceae</taxon>
        <taxon>Xylaria</taxon>
    </lineage>
</organism>
<dbReference type="PROSITE" id="PS50294">
    <property type="entry name" value="WD_REPEATS_REGION"/>
    <property type="match status" value="3"/>
</dbReference>
<dbReference type="GO" id="GO:1990234">
    <property type="term" value="C:transferase complex"/>
    <property type="evidence" value="ECO:0007669"/>
    <property type="project" value="UniProtKB-ARBA"/>
</dbReference>
<dbReference type="Gene3D" id="3.40.50.300">
    <property type="entry name" value="P-loop containing nucleotide triphosphate hydrolases"/>
    <property type="match status" value="1"/>
</dbReference>
<feature type="repeat" description="WD" evidence="7">
    <location>
        <begin position="1102"/>
        <end position="1142"/>
    </location>
</feature>
<evidence type="ECO:0000256" key="4">
    <source>
        <dbReference type="ARBA" id="ARBA00038415"/>
    </source>
</evidence>
<dbReference type="Pfam" id="PF17100">
    <property type="entry name" value="NACHT_N"/>
    <property type="match status" value="1"/>
</dbReference>
<dbReference type="Gene3D" id="2.130.10.10">
    <property type="entry name" value="YVTN repeat-like/Quinoprotein amine dehydrogenase"/>
    <property type="match status" value="3"/>
</dbReference>
<dbReference type="Pfam" id="PF00400">
    <property type="entry name" value="WD40"/>
    <property type="match status" value="4"/>
</dbReference>
<reference evidence="10 11" key="1">
    <citation type="submission" date="2023-10" db="EMBL/GenBank/DDBJ databases">
        <title>Draft genome sequence of Xylaria bambusicola isolate GMP-LS, the root and basal stem rot pathogen of sugarcane in Indonesia.</title>
        <authorList>
            <person name="Selvaraj P."/>
            <person name="Muralishankar V."/>
            <person name="Muruganantham S."/>
            <person name="Sp S."/>
            <person name="Haryani S."/>
            <person name="Lau K.J.X."/>
            <person name="Naqvi N.I."/>
        </authorList>
    </citation>
    <scope>NUCLEOTIDE SEQUENCE [LARGE SCALE GENOMIC DNA]</scope>
    <source>
        <strain evidence="10">GMP-LS</strain>
    </source>
</reference>
<dbReference type="EMBL" id="JAWHQM010000019">
    <property type="protein sequence ID" value="KAK5631464.1"/>
    <property type="molecule type" value="Genomic_DNA"/>
</dbReference>
<feature type="compositionally biased region" description="Basic residues" evidence="8">
    <location>
        <begin position="1"/>
        <end position="12"/>
    </location>
</feature>
<dbReference type="InterPro" id="IPR027417">
    <property type="entry name" value="P-loop_NTPase"/>
</dbReference>
<dbReference type="SUPFAM" id="SSF82171">
    <property type="entry name" value="DPP6 N-terminal domain-like"/>
    <property type="match status" value="1"/>
</dbReference>
<proteinExistence type="inferred from homology"/>
<keyword evidence="2" id="KW-0677">Repeat</keyword>
<dbReference type="PROSITE" id="PS00678">
    <property type="entry name" value="WD_REPEATS_1"/>
    <property type="match status" value="2"/>
</dbReference>
<comment type="similarity">
    <text evidence="4">Belongs to the WD repeat MDV1/CAF4 family.</text>
</comment>
<dbReference type="PANTHER" id="PTHR22847">
    <property type="entry name" value="WD40 REPEAT PROTEIN"/>
    <property type="match status" value="1"/>
</dbReference>
<dbReference type="PROSITE" id="PS50837">
    <property type="entry name" value="NACHT"/>
    <property type="match status" value="1"/>
</dbReference>
<dbReference type="PROSITE" id="PS50082">
    <property type="entry name" value="WD_REPEATS_2"/>
    <property type="match status" value="3"/>
</dbReference>
<dbReference type="SUPFAM" id="SSF50978">
    <property type="entry name" value="WD40 repeat-like"/>
    <property type="match status" value="1"/>
</dbReference>
<evidence type="ECO:0000256" key="1">
    <source>
        <dbReference type="ARBA" id="ARBA00022574"/>
    </source>
</evidence>
<comment type="caution">
    <text evidence="10">The sequence shown here is derived from an EMBL/GenBank/DDBJ whole genome shotgun (WGS) entry which is preliminary data.</text>
</comment>
<keyword evidence="3" id="KW-0175">Coiled coil</keyword>
<dbReference type="Proteomes" id="UP001305414">
    <property type="component" value="Unassembled WGS sequence"/>
</dbReference>
<dbReference type="InterPro" id="IPR036322">
    <property type="entry name" value="WD40_repeat_dom_sf"/>
</dbReference>
<feature type="compositionally biased region" description="Polar residues" evidence="8">
    <location>
        <begin position="23"/>
        <end position="37"/>
    </location>
</feature>
<keyword evidence="1 7" id="KW-0853">WD repeat</keyword>
<dbReference type="InterPro" id="IPR015943">
    <property type="entry name" value="WD40/YVTN_repeat-like_dom_sf"/>
</dbReference>
<evidence type="ECO:0000256" key="3">
    <source>
        <dbReference type="ARBA" id="ARBA00023054"/>
    </source>
</evidence>
<accession>A0AAN7UQ61</accession>
<keyword evidence="11" id="KW-1185">Reference proteome</keyword>
<feature type="domain" description="NACHT" evidence="9">
    <location>
        <begin position="399"/>
        <end position="547"/>
    </location>
</feature>
<dbReference type="InterPro" id="IPR019775">
    <property type="entry name" value="WD40_repeat_CS"/>
</dbReference>
<dbReference type="InterPro" id="IPR031359">
    <property type="entry name" value="NACHT_N"/>
</dbReference>
<evidence type="ECO:0000256" key="7">
    <source>
        <dbReference type="PROSITE-ProRule" id="PRU00221"/>
    </source>
</evidence>
<comment type="function">
    <text evidence="6">Involved in mitochondrial fission. Acts as an adapter protein required to form mitochondrial fission complexes. Formation of these complexes is required to promote constriction and fission of the mitochondrial compartment at a late step in mitochondrial division.</text>
</comment>
<evidence type="ECO:0000256" key="5">
    <source>
        <dbReference type="ARBA" id="ARBA00039789"/>
    </source>
</evidence>
<dbReference type="InterPro" id="IPR056884">
    <property type="entry name" value="NPHP3-like_N"/>
</dbReference>
<dbReference type="Pfam" id="PF24883">
    <property type="entry name" value="NPHP3_N"/>
    <property type="match status" value="1"/>
</dbReference>
<evidence type="ECO:0000313" key="11">
    <source>
        <dbReference type="Proteomes" id="UP001305414"/>
    </source>
</evidence>
<feature type="repeat" description="WD" evidence="7">
    <location>
        <begin position="936"/>
        <end position="977"/>
    </location>
</feature>
<name>A0AAN7UQ61_9PEZI</name>
<dbReference type="SMART" id="SM00320">
    <property type="entry name" value="WD40"/>
    <property type="match status" value="7"/>
</dbReference>
<evidence type="ECO:0000256" key="8">
    <source>
        <dbReference type="SAM" id="MobiDB-lite"/>
    </source>
</evidence>
<dbReference type="SUPFAM" id="SSF52540">
    <property type="entry name" value="P-loop containing nucleoside triphosphate hydrolases"/>
    <property type="match status" value="1"/>
</dbReference>
<feature type="region of interest" description="Disordered" evidence="8">
    <location>
        <begin position="1"/>
        <end position="37"/>
    </location>
</feature>
<dbReference type="CDD" id="cd00200">
    <property type="entry name" value="WD40"/>
    <property type="match status" value="1"/>
</dbReference>
<evidence type="ECO:0000256" key="6">
    <source>
        <dbReference type="ARBA" id="ARBA00043913"/>
    </source>
</evidence>
<evidence type="ECO:0000313" key="10">
    <source>
        <dbReference type="EMBL" id="KAK5631464.1"/>
    </source>
</evidence>
<gene>
    <name evidence="10" type="ORF">RRF57_007178</name>
</gene>
<feature type="repeat" description="WD" evidence="7">
    <location>
        <begin position="1242"/>
        <end position="1283"/>
    </location>
</feature>
<dbReference type="InterPro" id="IPR007111">
    <property type="entry name" value="NACHT_NTPase"/>
</dbReference>